<evidence type="ECO:0000256" key="10">
    <source>
        <dbReference type="ARBA" id="ARBA00023004"/>
    </source>
</evidence>
<evidence type="ECO:0000256" key="5">
    <source>
        <dbReference type="ARBA" id="ARBA00022617"/>
    </source>
</evidence>
<keyword evidence="9 12" id="KW-1133">Transmembrane helix</keyword>
<keyword evidence="5 12" id="KW-0349">Heme</keyword>
<keyword evidence="11 12" id="KW-0472">Membrane</keyword>
<proteinExistence type="inferred from homology"/>
<dbReference type="InterPro" id="IPR002585">
    <property type="entry name" value="Cyt-d_ubiquinol_oxidase_su_1"/>
</dbReference>
<evidence type="ECO:0000256" key="4">
    <source>
        <dbReference type="ARBA" id="ARBA00022475"/>
    </source>
</evidence>
<dbReference type="EMBL" id="FWZU01000003">
    <property type="protein sequence ID" value="SMF13433.1"/>
    <property type="molecule type" value="Genomic_DNA"/>
</dbReference>
<feature type="transmembrane region" description="Helical" evidence="12">
    <location>
        <begin position="372"/>
        <end position="390"/>
    </location>
</feature>
<evidence type="ECO:0000256" key="11">
    <source>
        <dbReference type="ARBA" id="ARBA00023136"/>
    </source>
</evidence>
<feature type="transmembrane region" description="Helical" evidence="12">
    <location>
        <begin position="98"/>
        <end position="120"/>
    </location>
</feature>
<evidence type="ECO:0000256" key="3">
    <source>
        <dbReference type="ARBA" id="ARBA00022448"/>
    </source>
</evidence>
<reference evidence="14" key="1">
    <citation type="submission" date="2017-04" db="EMBL/GenBank/DDBJ databases">
        <authorList>
            <person name="Varghese N."/>
            <person name="Submissions S."/>
        </authorList>
    </citation>
    <scope>NUCLEOTIDE SEQUENCE [LARGE SCALE GENOMIC DNA]</scope>
    <source>
        <strain evidence="14">K3S</strain>
    </source>
</reference>
<dbReference type="PIRSF" id="PIRSF006446">
    <property type="entry name" value="Cyt_quinol_oxidase_1"/>
    <property type="match status" value="1"/>
</dbReference>
<evidence type="ECO:0000256" key="6">
    <source>
        <dbReference type="ARBA" id="ARBA00022692"/>
    </source>
</evidence>
<feature type="transmembrane region" description="Helical" evidence="12">
    <location>
        <begin position="327"/>
        <end position="351"/>
    </location>
</feature>
<accession>A0A1X7DDD8</accession>
<evidence type="ECO:0000256" key="8">
    <source>
        <dbReference type="ARBA" id="ARBA00022982"/>
    </source>
</evidence>
<feature type="transmembrane region" description="Helical" evidence="12">
    <location>
        <begin position="20"/>
        <end position="41"/>
    </location>
</feature>
<feature type="transmembrane region" description="Helical" evidence="12">
    <location>
        <begin position="417"/>
        <end position="440"/>
    </location>
</feature>
<comment type="similarity">
    <text evidence="2 12">Belongs to the cytochrome ubiquinol oxidase subunit 1 family.</text>
</comment>
<evidence type="ECO:0000256" key="9">
    <source>
        <dbReference type="ARBA" id="ARBA00022989"/>
    </source>
</evidence>
<keyword evidence="8 12" id="KW-0249">Electron transport</keyword>
<dbReference type="PANTHER" id="PTHR30365:SF14">
    <property type="entry name" value="CYTOCHROME BD MENAQUINOL OXIDASE SUBUNIT I-RELATED"/>
    <property type="match status" value="1"/>
</dbReference>
<dbReference type="GO" id="GO:0020037">
    <property type="term" value="F:heme binding"/>
    <property type="evidence" value="ECO:0007669"/>
    <property type="project" value="TreeGrafter"/>
</dbReference>
<dbReference type="PANTHER" id="PTHR30365">
    <property type="entry name" value="CYTOCHROME D UBIQUINOL OXIDASE"/>
    <property type="match status" value="1"/>
</dbReference>
<dbReference type="GO" id="GO:0005886">
    <property type="term" value="C:plasma membrane"/>
    <property type="evidence" value="ECO:0007669"/>
    <property type="project" value="UniProtKB-SubCell"/>
</dbReference>
<keyword evidence="6 12" id="KW-0812">Transmembrane</keyword>
<feature type="transmembrane region" description="Helical" evidence="12">
    <location>
        <begin position="220"/>
        <end position="240"/>
    </location>
</feature>
<dbReference type="GO" id="GO:0019646">
    <property type="term" value="P:aerobic electron transport chain"/>
    <property type="evidence" value="ECO:0007669"/>
    <property type="project" value="InterPro"/>
</dbReference>
<keyword evidence="14" id="KW-1185">Reference proteome</keyword>
<evidence type="ECO:0000256" key="7">
    <source>
        <dbReference type="ARBA" id="ARBA00022723"/>
    </source>
</evidence>
<evidence type="ECO:0000313" key="13">
    <source>
        <dbReference type="EMBL" id="SMF13433.1"/>
    </source>
</evidence>
<keyword evidence="3 12" id="KW-0813">Transport</keyword>
<dbReference type="GO" id="GO:0070069">
    <property type="term" value="C:cytochrome complex"/>
    <property type="evidence" value="ECO:0007669"/>
    <property type="project" value="UniProtKB-UniRule"/>
</dbReference>
<dbReference type="GO" id="GO:0046872">
    <property type="term" value="F:metal ion binding"/>
    <property type="evidence" value="ECO:0007669"/>
    <property type="project" value="UniProtKB-UniRule"/>
</dbReference>
<comment type="subcellular location">
    <subcellularLocation>
        <location evidence="1">Cell membrane</location>
        <topology evidence="1">Multi-pass membrane protein</topology>
    </subcellularLocation>
</comment>
<feature type="transmembrane region" description="Helical" evidence="12">
    <location>
        <begin position="192"/>
        <end position="213"/>
    </location>
</feature>
<feature type="transmembrane region" description="Helical" evidence="12">
    <location>
        <begin position="132"/>
        <end position="153"/>
    </location>
</feature>
<keyword evidence="4 12" id="KW-1003">Cell membrane</keyword>
<protein>
    <submittedName>
        <fullName evidence="13">Cytochrome bd-I ubiquinol oxidase subunit 1 apoprotein</fullName>
    </submittedName>
</protein>
<dbReference type="GO" id="GO:0016682">
    <property type="term" value="F:oxidoreductase activity, acting on diphenols and related substances as donors, oxygen as acceptor"/>
    <property type="evidence" value="ECO:0007669"/>
    <property type="project" value="TreeGrafter"/>
</dbReference>
<evidence type="ECO:0000256" key="12">
    <source>
        <dbReference type="PIRNR" id="PIRNR006446"/>
    </source>
</evidence>
<keyword evidence="7 12" id="KW-0479">Metal-binding</keyword>
<sequence>MGIMEPLFTDHIFLSRLQFALVTMFHIIWPVLTIGLAMYIFLTELVWVRTGRKEWYQQARFWSRFFPLIFAMGVISGIPLEFQFGTNWSLFSEATGGFLGQILSVEAMSGFLLESIFLYLMVAGWQRFSPQLHLFATGMVVLGSILSAFWIMVANSFMQTPRGGQVENGVFVVSDWFSAIFNPDLFSSFPHMLLACLTGTAFVLAGVAAWHLLRSLHTEFYLRVFKTMVAVGLFLALIQAGTGDLSGQNLSRYQPAKLAATEAFWDTNQAGQGAAWSIFAWPDVQNERNSVELRIPYVLSMLATHNPFGQVIGLKDIPRNERPPIVLIFYSFRVMVIIGMLMILAGTLAALAWRRGLFHPERIASNRKLLKFFIWLAPLSIVSIWAGWIMREVGRQPWVLYGMLRTKNMASPLTSEAVGLSLFIFIVAGLLLFGVFLFFARQILRKGPDNGTLPPESCVIRRPS</sequence>
<dbReference type="STRING" id="1519643.SAMN06295933_1772"/>
<dbReference type="Pfam" id="PF01654">
    <property type="entry name" value="Cyt_bd_oxida_I"/>
    <property type="match status" value="1"/>
</dbReference>
<evidence type="ECO:0000256" key="2">
    <source>
        <dbReference type="ARBA" id="ARBA00009819"/>
    </source>
</evidence>
<evidence type="ECO:0000313" key="14">
    <source>
        <dbReference type="Proteomes" id="UP000192906"/>
    </source>
</evidence>
<organism evidence="13 14">
    <name type="scientific">Desulfovibrio gilichinskyi</name>
    <dbReference type="NCBI Taxonomy" id="1519643"/>
    <lineage>
        <taxon>Bacteria</taxon>
        <taxon>Pseudomonadati</taxon>
        <taxon>Thermodesulfobacteriota</taxon>
        <taxon>Desulfovibrionia</taxon>
        <taxon>Desulfovibrionales</taxon>
        <taxon>Desulfovibrionaceae</taxon>
        <taxon>Desulfovibrio</taxon>
    </lineage>
</organism>
<evidence type="ECO:0000256" key="1">
    <source>
        <dbReference type="ARBA" id="ARBA00004651"/>
    </source>
</evidence>
<dbReference type="Proteomes" id="UP000192906">
    <property type="component" value="Unassembled WGS sequence"/>
</dbReference>
<feature type="transmembrane region" description="Helical" evidence="12">
    <location>
        <begin position="61"/>
        <end position="78"/>
    </location>
</feature>
<dbReference type="GO" id="GO:0009055">
    <property type="term" value="F:electron transfer activity"/>
    <property type="evidence" value="ECO:0007669"/>
    <property type="project" value="UniProtKB-UniRule"/>
</dbReference>
<dbReference type="AlphaFoldDB" id="A0A1X7DDD8"/>
<gene>
    <name evidence="13" type="ORF">SAMN06295933_1772</name>
</gene>
<keyword evidence="10 12" id="KW-0408">Iron</keyword>
<name>A0A1X7DDD8_9BACT</name>